<dbReference type="KEGG" id="hyj:FHG12_02650"/>
<protein>
    <submittedName>
        <fullName evidence="1">Uncharacterized protein</fullName>
    </submittedName>
</protein>
<keyword evidence="2" id="KW-1185">Reference proteome</keyword>
<proteinExistence type="predicted"/>
<organism evidence="1 2">
    <name type="scientific">Hymenobacter jejuensis</name>
    <dbReference type="NCBI Taxonomy" id="2502781"/>
    <lineage>
        <taxon>Bacteria</taxon>
        <taxon>Pseudomonadati</taxon>
        <taxon>Bacteroidota</taxon>
        <taxon>Cytophagia</taxon>
        <taxon>Cytophagales</taxon>
        <taxon>Hymenobacteraceae</taxon>
        <taxon>Hymenobacter</taxon>
    </lineage>
</organism>
<name>A0A5B7ZZ03_9BACT</name>
<dbReference type="EMBL" id="CP040896">
    <property type="protein sequence ID" value="QDA59072.1"/>
    <property type="molecule type" value="Genomic_DNA"/>
</dbReference>
<evidence type="ECO:0000313" key="2">
    <source>
        <dbReference type="Proteomes" id="UP000305398"/>
    </source>
</evidence>
<dbReference type="AlphaFoldDB" id="A0A5B7ZZ03"/>
<dbReference type="Proteomes" id="UP000305398">
    <property type="component" value="Chromosome"/>
</dbReference>
<reference evidence="1 2" key="1">
    <citation type="submission" date="2019-06" db="EMBL/GenBank/DDBJ databases">
        <authorList>
            <person name="Srinivasan S."/>
        </authorList>
    </citation>
    <scope>NUCLEOTIDE SEQUENCE [LARGE SCALE GENOMIC DNA]</scope>
    <source>
        <strain evidence="1 2">17J68-5</strain>
    </source>
</reference>
<sequence length="116" mass="13686">MNRLEGRLKKELYLDKFVFTGLTNLNTGFDVPSIKYFSALDFEIVLKRVRQLGLGIYGIEPWKNGEYYWAVTYEEVTNDPTDPSWYIKAFEDFKKDEEELQYAATYYIPDGILTEE</sequence>
<gene>
    <name evidence="1" type="ORF">FHG12_02650</name>
</gene>
<dbReference type="OrthoDB" id="7066022at2"/>
<dbReference type="RefSeq" id="WP_139514147.1">
    <property type="nucleotide sequence ID" value="NZ_CP040896.1"/>
</dbReference>
<evidence type="ECO:0000313" key="1">
    <source>
        <dbReference type="EMBL" id="QDA59072.1"/>
    </source>
</evidence>
<accession>A0A5B7ZZ03</accession>